<protein>
    <submittedName>
        <fullName evidence="3">PREDICTED: LOW QUALITY PROTEIN heat stress mRNAion factor B-2a</fullName>
    </submittedName>
</protein>
<evidence type="ECO:0000256" key="1">
    <source>
        <dbReference type="SAM" id="MobiDB-lite"/>
    </source>
</evidence>
<dbReference type="Proteomes" id="UP001054821">
    <property type="component" value="Chromosome 1"/>
</dbReference>
<feature type="compositionally biased region" description="Basic residues" evidence="1">
    <location>
        <begin position="74"/>
        <end position="83"/>
    </location>
</feature>
<keyword evidence="5" id="KW-1185">Reference proteome</keyword>
<dbReference type="Proteomes" id="UP000327085">
    <property type="component" value="Chromosome 1"/>
</dbReference>
<dbReference type="EMBL" id="CABIKO010000048">
    <property type="protein sequence ID" value="VVA20924.1"/>
    <property type="molecule type" value="Genomic_DNA"/>
</dbReference>
<evidence type="ECO:0000313" key="4">
    <source>
        <dbReference type="Proteomes" id="UP000327085"/>
    </source>
</evidence>
<name>A0A5E4EYV0_PRUDU</name>
<accession>A0A5E4EYV0</accession>
<organism evidence="3 4">
    <name type="scientific">Prunus dulcis</name>
    <name type="common">Almond</name>
    <name type="synonym">Amygdalus dulcis</name>
    <dbReference type="NCBI Taxonomy" id="3755"/>
    <lineage>
        <taxon>Eukaryota</taxon>
        <taxon>Viridiplantae</taxon>
        <taxon>Streptophyta</taxon>
        <taxon>Embryophyta</taxon>
        <taxon>Tracheophyta</taxon>
        <taxon>Spermatophyta</taxon>
        <taxon>Magnoliopsida</taxon>
        <taxon>eudicotyledons</taxon>
        <taxon>Gunneridae</taxon>
        <taxon>Pentapetalae</taxon>
        <taxon>rosids</taxon>
        <taxon>fabids</taxon>
        <taxon>Rosales</taxon>
        <taxon>Rosaceae</taxon>
        <taxon>Amygdaloideae</taxon>
        <taxon>Amygdaleae</taxon>
        <taxon>Prunus</taxon>
    </lineage>
</organism>
<feature type="compositionally biased region" description="Basic and acidic residues" evidence="1">
    <location>
        <begin position="108"/>
        <end position="135"/>
    </location>
</feature>
<dbReference type="EMBL" id="JAJFAZ020000001">
    <property type="protein sequence ID" value="KAI5347730.1"/>
    <property type="molecule type" value="Genomic_DNA"/>
</dbReference>
<sequence length="159" mass="19087">MNKWHQALKRVEKRHLRGANVSEKQRQAEEFYMEDVKKAFKLHHCWEIYEDEEPSPITHEDPSSAQTSIPRPIGRNKARRMKEKGKEREDKVIREEIAASLRAMVEQNAKEAEEKKRRREDIVQQRQEEMDEKNMARVTTNMSAMSKQFFDSKKRETWD</sequence>
<feature type="region of interest" description="Disordered" evidence="1">
    <location>
        <begin position="53"/>
        <end position="92"/>
    </location>
</feature>
<evidence type="ECO:0000313" key="2">
    <source>
        <dbReference type="EMBL" id="KAI5347730.1"/>
    </source>
</evidence>
<dbReference type="InParanoid" id="A0A5E4EYV0"/>
<feature type="region of interest" description="Disordered" evidence="1">
    <location>
        <begin position="106"/>
        <end position="136"/>
    </location>
</feature>
<evidence type="ECO:0000313" key="5">
    <source>
        <dbReference type="Proteomes" id="UP001054821"/>
    </source>
</evidence>
<proteinExistence type="predicted"/>
<dbReference type="Gramene" id="VVA20924">
    <property type="protein sequence ID" value="VVA20924"/>
    <property type="gene ID" value="Prudul26B016637"/>
</dbReference>
<reference evidence="4" key="2">
    <citation type="journal article" date="2020" name="Plant J.">
        <title>Transposons played a major role in the diversification between the closely related almond and peach genomes: results from the almond genome sequence.</title>
        <authorList>
            <person name="Alioto T."/>
            <person name="Alexiou K.G."/>
            <person name="Bardil A."/>
            <person name="Barteri F."/>
            <person name="Castanera R."/>
            <person name="Cruz F."/>
            <person name="Dhingra A."/>
            <person name="Duval H."/>
            <person name="Fernandez I Marti A."/>
            <person name="Frias L."/>
            <person name="Galan B."/>
            <person name="Garcia J.L."/>
            <person name="Howad W."/>
            <person name="Gomez-Garrido J."/>
            <person name="Gut M."/>
            <person name="Julca I."/>
            <person name="Morata J."/>
            <person name="Puigdomenech P."/>
            <person name="Ribeca P."/>
            <person name="Rubio Cabetas M.J."/>
            <person name="Vlasova A."/>
            <person name="Wirthensohn M."/>
            <person name="Garcia-Mas J."/>
            <person name="Gabaldon T."/>
            <person name="Casacuberta J.M."/>
            <person name="Arus P."/>
        </authorList>
    </citation>
    <scope>NUCLEOTIDE SEQUENCE [LARGE SCALE GENOMIC DNA]</scope>
    <source>
        <strain evidence="4">cv. Texas</strain>
    </source>
</reference>
<reference evidence="3" key="1">
    <citation type="submission" date="2019-07" db="EMBL/GenBank/DDBJ databases">
        <authorList>
            <person name="Alioto T."/>
            <person name="Alioto T."/>
            <person name="Gomez Garrido J."/>
        </authorList>
    </citation>
    <scope>NUCLEOTIDE SEQUENCE</scope>
</reference>
<gene>
    <name evidence="3" type="ORF">ALMOND_2B016637</name>
    <name evidence="2" type="ORF">L3X38_000617</name>
</gene>
<evidence type="ECO:0000313" key="3">
    <source>
        <dbReference type="EMBL" id="VVA20924.1"/>
    </source>
</evidence>
<dbReference type="AlphaFoldDB" id="A0A5E4EYV0"/>
<reference evidence="2 5" key="3">
    <citation type="journal article" date="2022" name="G3 (Bethesda)">
        <title>Whole-genome sequence and methylome profiling of the almond [Prunus dulcis (Mill.) D.A. Webb] cultivar 'Nonpareil'.</title>
        <authorList>
            <person name="D'Amico-Willman K.M."/>
            <person name="Ouma W.Z."/>
            <person name="Meulia T."/>
            <person name="Sideli G.M."/>
            <person name="Gradziel T.M."/>
            <person name="Fresnedo-Ramirez J."/>
        </authorList>
    </citation>
    <scope>NUCLEOTIDE SEQUENCE [LARGE SCALE GENOMIC DNA]</scope>
    <source>
        <strain evidence="2">Clone GOH B32 T37-40</strain>
    </source>
</reference>